<dbReference type="PANTHER" id="PTHR35610">
    <property type="entry name" value="3-ISOPROPYLMALATE DEHYDRATASE-RELATED"/>
    <property type="match status" value="1"/>
</dbReference>
<reference evidence="2 3" key="1">
    <citation type="journal article" date="2016" name="Sci. Rep.">
        <title>Metabolic traits of an uncultured archaeal lineage -MSBL1- from brine pools of the Red Sea.</title>
        <authorList>
            <person name="Mwirichia R."/>
            <person name="Alam I."/>
            <person name="Rashid M."/>
            <person name="Vinu M."/>
            <person name="Ba-Alawi W."/>
            <person name="Anthony Kamau A."/>
            <person name="Kamanda Ngugi D."/>
            <person name="Goker M."/>
            <person name="Klenk H.P."/>
            <person name="Bajic V."/>
            <person name="Stingl U."/>
        </authorList>
    </citation>
    <scope>NUCLEOTIDE SEQUENCE [LARGE SCALE GENOMIC DNA]</scope>
    <source>
        <strain evidence="2">SCGC-AAA259E22</strain>
    </source>
</reference>
<dbReference type="Proteomes" id="UP000070657">
    <property type="component" value="Unassembled WGS sequence"/>
</dbReference>
<dbReference type="InterPro" id="IPR019151">
    <property type="entry name" value="Proteasome_assmbl_chaperone_2"/>
</dbReference>
<feature type="compositionally biased region" description="Basic residues" evidence="1">
    <location>
        <begin position="255"/>
        <end position="264"/>
    </location>
</feature>
<dbReference type="PANTHER" id="PTHR35610:SF7">
    <property type="entry name" value="3-ISOPROPYLMALATE DEHYDRATASE"/>
    <property type="match status" value="1"/>
</dbReference>
<proteinExistence type="predicted"/>
<dbReference type="EMBL" id="LHXP01000008">
    <property type="protein sequence ID" value="KXA93754.1"/>
    <property type="molecule type" value="Genomic_DNA"/>
</dbReference>
<dbReference type="SUPFAM" id="SSF159659">
    <property type="entry name" value="Cgl1923-like"/>
    <property type="match status" value="1"/>
</dbReference>
<evidence type="ECO:0000256" key="1">
    <source>
        <dbReference type="SAM" id="MobiDB-lite"/>
    </source>
</evidence>
<protein>
    <recommendedName>
        <fullName evidence="4">Proteasome assembly chaperone family protein</fullName>
    </recommendedName>
</protein>
<sequence>MRAMSGFTIEDFKFEYSIDRSELEGRIESPIFVEGLLGVGHVGLLSANHLLRELEFEKAAEVYSPHFSEPFQPKDTPGVVYSEKGTAKLHYNELFYNPENDLFVYKGLYQGDYCEYYYRHANLMIGFCNDLGVGRVYTLGGLGTGSEVEEPNTHAIVTSEEQVARIGPHAEIQRGKENRPGVTGLSGLLIGIAEKNGIEGVSLLGETHGAYPDAKAAKTVLDSLSKIEGIEMGLSALDEKAEELEEKKEEFKRKMKMIRGRGRGRGGEERGDRRYVG</sequence>
<dbReference type="InterPro" id="IPR038389">
    <property type="entry name" value="PSMG2_sf"/>
</dbReference>
<name>A0A133UHP3_9EURY</name>
<organism evidence="2 3">
    <name type="scientific">candidate division MSBL1 archaeon SCGC-AAA259E22</name>
    <dbReference type="NCBI Taxonomy" id="1698265"/>
    <lineage>
        <taxon>Archaea</taxon>
        <taxon>Methanobacteriati</taxon>
        <taxon>Methanobacteriota</taxon>
        <taxon>candidate division MSBL1</taxon>
    </lineage>
</organism>
<keyword evidence="3" id="KW-1185">Reference proteome</keyword>
<evidence type="ECO:0000313" key="2">
    <source>
        <dbReference type="EMBL" id="KXA93754.1"/>
    </source>
</evidence>
<comment type="caution">
    <text evidence="2">The sequence shown here is derived from an EMBL/GenBank/DDBJ whole genome shotgun (WGS) entry which is preliminary data.</text>
</comment>
<dbReference type="AlphaFoldDB" id="A0A133UHP3"/>
<evidence type="ECO:0000313" key="3">
    <source>
        <dbReference type="Proteomes" id="UP000070657"/>
    </source>
</evidence>
<accession>A0A133UHP3</accession>
<gene>
    <name evidence="2" type="ORF">AKJ66_01160</name>
</gene>
<feature type="compositionally biased region" description="Basic and acidic residues" evidence="1">
    <location>
        <begin position="265"/>
        <end position="277"/>
    </location>
</feature>
<feature type="region of interest" description="Disordered" evidence="1">
    <location>
        <begin position="255"/>
        <end position="277"/>
    </location>
</feature>
<dbReference type="Gene3D" id="3.40.50.10900">
    <property type="entry name" value="PAC-like subunit"/>
    <property type="match status" value="1"/>
</dbReference>
<evidence type="ECO:0008006" key="4">
    <source>
        <dbReference type="Google" id="ProtNLM"/>
    </source>
</evidence>
<dbReference type="Pfam" id="PF09754">
    <property type="entry name" value="PAC2"/>
    <property type="match status" value="1"/>
</dbReference>